<protein>
    <submittedName>
        <fullName evidence="1">Antitoxin VbhA family protein</fullName>
    </submittedName>
</protein>
<dbReference type="EMBL" id="JABBZM010000004">
    <property type="protein sequence ID" value="NMV37603.1"/>
    <property type="molecule type" value="Genomic_DNA"/>
</dbReference>
<dbReference type="Gene3D" id="1.10.8.1050">
    <property type="entry name" value="Antitoxin VbhA-like"/>
    <property type="match status" value="1"/>
</dbReference>
<organism evidence="1 2">
    <name type="scientific">Ralstonia insidiosa</name>
    <dbReference type="NCBI Taxonomy" id="190721"/>
    <lineage>
        <taxon>Bacteria</taxon>
        <taxon>Pseudomonadati</taxon>
        <taxon>Pseudomonadota</taxon>
        <taxon>Betaproteobacteria</taxon>
        <taxon>Burkholderiales</taxon>
        <taxon>Burkholderiaceae</taxon>
        <taxon>Ralstonia</taxon>
    </lineage>
</organism>
<dbReference type="CDD" id="cd11586">
    <property type="entry name" value="VbhA_like"/>
    <property type="match status" value="1"/>
</dbReference>
<dbReference type="Proteomes" id="UP000575469">
    <property type="component" value="Unassembled WGS sequence"/>
</dbReference>
<comment type="caution">
    <text evidence="1">The sequence shown here is derived from an EMBL/GenBank/DDBJ whole genome shotgun (WGS) entry which is preliminary data.</text>
</comment>
<sequence>MWDWLDAEPKVSEEERLRREKVISFARGSCRFEGIILPPEIEVINERFINGDITGEEHSRLCLESIDSM</sequence>
<accession>A0A848NXF2</accession>
<gene>
    <name evidence="1" type="ORF">HGR00_06755</name>
</gene>
<name>A0A848NXF2_9RALS</name>
<reference evidence="1 2" key="1">
    <citation type="submission" date="2020-04" db="EMBL/GenBank/DDBJ databases">
        <title>Ralstonia insidiosa genome sequencing and assembly.</title>
        <authorList>
            <person name="Martins R.C.R."/>
            <person name="Perdigao-Neto L.V."/>
            <person name="Levin A.S.S."/>
            <person name="Costa S.F."/>
        </authorList>
    </citation>
    <scope>NUCLEOTIDE SEQUENCE [LARGE SCALE GENOMIC DNA]</scope>
    <source>
        <strain evidence="1 2">5047</strain>
    </source>
</reference>
<dbReference type="InterPro" id="IPR043038">
    <property type="entry name" value="VbhA_sf"/>
</dbReference>
<dbReference type="AlphaFoldDB" id="A0A848NXF2"/>
<evidence type="ECO:0000313" key="1">
    <source>
        <dbReference type="EMBL" id="NMV37603.1"/>
    </source>
</evidence>
<dbReference type="InterPro" id="IPR033788">
    <property type="entry name" value="VbhA-like"/>
</dbReference>
<proteinExistence type="predicted"/>
<evidence type="ECO:0000313" key="2">
    <source>
        <dbReference type="Proteomes" id="UP000575469"/>
    </source>
</evidence>